<comment type="subcellular location">
    <subcellularLocation>
        <location evidence="1">Cell membrane</location>
        <topology evidence="1">Multi-pass membrane protein</topology>
    </subcellularLocation>
</comment>
<dbReference type="InterPro" id="IPR037294">
    <property type="entry name" value="ABC_BtuC-like"/>
</dbReference>
<comment type="similarity">
    <text evidence="2">Belongs to the binding-protein-dependent transport system permease family. FecCD subfamily.</text>
</comment>
<name>A0A1S1QWY8_9ACTN</name>
<feature type="transmembrane region" description="Helical" evidence="9">
    <location>
        <begin position="149"/>
        <end position="167"/>
    </location>
</feature>
<feature type="region of interest" description="Disordered" evidence="8">
    <location>
        <begin position="1"/>
        <end position="24"/>
    </location>
</feature>
<keyword evidence="4" id="KW-1003">Cell membrane</keyword>
<dbReference type="GO" id="GO:0033214">
    <property type="term" value="P:siderophore-iron import into cell"/>
    <property type="evidence" value="ECO:0007669"/>
    <property type="project" value="TreeGrafter"/>
</dbReference>
<dbReference type="FunFam" id="1.10.3470.10:FF:000001">
    <property type="entry name" value="Vitamin B12 ABC transporter permease BtuC"/>
    <property type="match status" value="1"/>
</dbReference>
<evidence type="ECO:0000256" key="6">
    <source>
        <dbReference type="ARBA" id="ARBA00022989"/>
    </source>
</evidence>
<keyword evidence="11" id="KW-1185">Reference proteome</keyword>
<keyword evidence="5 9" id="KW-0812">Transmembrane</keyword>
<organism evidence="10 11">
    <name type="scientific">Parafrankia colletiae</name>
    <dbReference type="NCBI Taxonomy" id="573497"/>
    <lineage>
        <taxon>Bacteria</taxon>
        <taxon>Bacillati</taxon>
        <taxon>Actinomycetota</taxon>
        <taxon>Actinomycetes</taxon>
        <taxon>Frankiales</taxon>
        <taxon>Frankiaceae</taxon>
        <taxon>Parafrankia</taxon>
    </lineage>
</organism>
<dbReference type="SUPFAM" id="SSF81345">
    <property type="entry name" value="ABC transporter involved in vitamin B12 uptake, BtuC"/>
    <property type="match status" value="1"/>
</dbReference>
<sequence length="367" mass="36569">MVRRRSLPSAGGLTVDGPRPRRSGRGRAASALVLLSIAVAAAAVLSAATGAVGVPPLSVIGALADHLGLGTLGVDVSARHDAVIWNIRLPRVLLGLLVGACLGCAGAILQGLSGNPLADPALVGVSGGAAAGAAAAIVAAPALLGQWTVPTAAFLGGLLATSVVYLAARRDGRTEIITLMLAGVAVGAVANALVGLAIFTANDQELRDITFWSLGSIGGATWTALAAVAPPGLVGLVLALRLARPLDLLALGEREAAHLGLPVERTHRQAVALVALLTAAAVAFTGIIWFIGLVAPHLVRLVGGPRHAMLLPASALVGAGTVVLADLAARTIAVPAEVPLGVVTALVGGPVFVLLLRRTRNAHGGWA</sequence>
<keyword evidence="6 9" id="KW-1133">Transmembrane helix</keyword>
<dbReference type="AlphaFoldDB" id="A0A1S1QWY8"/>
<gene>
    <name evidence="10" type="ORF">CC117_16165</name>
</gene>
<dbReference type="GO" id="GO:0005886">
    <property type="term" value="C:plasma membrane"/>
    <property type="evidence" value="ECO:0007669"/>
    <property type="project" value="UniProtKB-SubCell"/>
</dbReference>
<feature type="transmembrane region" description="Helical" evidence="9">
    <location>
        <begin position="270"/>
        <end position="295"/>
    </location>
</feature>
<dbReference type="Proteomes" id="UP000179627">
    <property type="component" value="Unassembled WGS sequence"/>
</dbReference>
<dbReference type="PANTHER" id="PTHR30472:SF25">
    <property type="entry name" value="ABC TRANSPORTER PERMEASE PROTEIN MJ0876-RELATED"/>
    <property type="match status" value="1"/>
</dbReference>
<feature type="transmembrane region" description="Helical" evidence="9">
    <location>
        <begin position="336"/>
        <end position="356"/>
    </location>
</feature>
<protein>
    <submittedName>
        <fullName evidence="10">Heme ABC transporter permease</fullName>
    </submittedName>
</protein>
<dbReference type="CDD" id="cd06550">
    <property type="entry name" value="TM_ABC_iron-siderophores_like"/>
    <property type="match status" value="1"/>
</dbReference>
<proteinExistence type="inferred from homology"/>
<evidence type="ECO:0000256" key="2">
    <source>
        <dbReference type="ARBA" id="ARBA00007935"/>
    </source>
</evidence>
<accession>A0A1S1QWY8</accession>
<evidence type="ECO:0000256" key="8">
    <source>
        <dbReference type="SAM" id="MobiDB-lite"/>
    </source>
</evidence>
<comment type="caution">
    <text evidence="10">The sequence shown here is derived from an EMBL/GenBank/DDBJ whole genome shotgun (WGS) entry which is preliminary data.</text>
</comment>
<dbReference type="PANTHER" id="PTHR30472">
    <property type="entry name" value="FERRIC ENTEROBACTIN TRANSPORT SYSTEM PERMEASE PROTEIN"/>
    <property type="match status" value="1"/>
</dbReference>
<feature type="transmembrane region" description="Helical" evidence="9">
    <location>
        <begin position="219"/>
        <end position="240"/>
    </location>
</feature>
<dbReference type="Gene3D" id="1.10.3470.10">
    <property type="entry name" value="ABC transporter involved in vitamin B12 uptake, BtuC"/>
    <property type="match status" value="1"/>
</dbReference>
<dbReference type="InterPro" id="IPR000522">
    <property type="entry name" value="ABC_transptr_permease_BtuC"/>
</dbReference>
<evidence type="ECO:0000256" key="3">
    <source>
        <dbReference type="ARBA" id="ARBA00022448"/>
    </source>
</evidence>
<evidence type="ECO:0000256" key="5">
    <source>
        <dbReference type="ARBA" id="ARBA00022692"/>
    </source>
</evidence>
<evidence type="ECO:0000256" key="1">
    <source>
        <dbReference type="ARBA" id="ARBA00004651"/>
    </source>
</evidence>
<dbReference type="EMBL" id="MBLM01000110">
    <property type="protein sequence ID" value="OHV38049.1"/>
    <property type="molecule type" value="Genomic_DNA"/>
</dbReference>
<feature type="transmembrane region" description="Helical" evidence="9">
    <location>
        <begin position="28"/>
        <end position="48"/>
    </location>
</feature>
<feature type="transmembrane region" description="Helical" evidence="9">
    <location>
        <begin position="121"/>
        <end position="143"/>
    </location>
</feature>
<feature type="transmembrane region" description="Helical" evidence="9">
    <location>
        <begin position="307"/>
        <end position="329"/>
    </location>
</feature>
<feature type="transmembrane region" description="Helical" evidence="9">
    <location>
        <begin position="92"/>
        <end position="109"/>
    </location>
</feature>
<evidence type="ECO:0000256" key="7">
    <source>
        <dbReference type="ARBA" id="ARBA00023136"/>
    </source>
</evidence>
<evidence type="ECO:0000256" key="4">
    <source>
        <dbReference type="ARBA" id="ARBA00022475"/>
    </source>
</evidence>
<feature type="transmembrane region" description="Helical" evidence="9">
    <location>
        <begin position="179"/>
        <end position="199"/>
    </location>
</feature>
<dbReference type="GO" id="GO:0022857">
    <property type="term" value="F:transmembrane transporter activity"/>
    <property type="evidence" value="ECO:0007669"/>
    <property type="project" value="InterPro"/>
</dbReference>
<keyword evidence="7 9" id="KW-0472">Membrane</keyword>
<evidence type="ECO:0000313" key="11">
    <source>
        <dbReference type="Proteomes" id="UP000179627"/>
    </source>
</evidence>
<keyword evidence="3" id="KW-0813">Transport</keyword>
<evidence type="ECO:0000256" key="9">
    <source>
        <dbReference type="SAM" id="Phobius"/>
    </source>
</evidence>
<dbReference type="Pfam" id="PF01032">
    <property type="entry name" value="FecCD"/>
    <property type="match status" value="1"/>
</dbReference>
<evidence type="ECO:0000313" key="10">
    <source>
        <dbReference type="EMBL" id="OHV38049.1"/>
    </source>
</evidence>
<reference evidence="11" key="1">
    <citation type="submission" date="2016-07" db="EMBL/GenBank/DDBJ databases">
        <title>Sequence Frankia sp. strain CcI1.17.</title>
        <authorList>
            <person name="Ghodhbane-Gtari F."/>
            <person name="Swanson E."/>
            <person name="Gueddou A."/>
            <person name="Morris K."/>
            <person name="Hezbri K."/>
            <person name="Ktari A."/>
            <person name="Nouioui I."/>
            <person name="Abebe-Akele F."/>
            <person name="Simpson S."/>
            <person name="Thomas K."/>
            <person name="Gtari M."/>
            <person name="Tisa L.S."/>
            <person name="Hurst S."/>
        </authorList>
    </citation>
    <scope>NUCLEOTIDE SEQUENCE [LARGE SCALE GENOMIC DNA]</scope>
    <source>
        <strain evidence="11">Cc1.17</strain>
    </source>
</reference>